<dbReference type="Pfam" id="PF18623">
    <property type="entry name" value="TnsE_C"/>
    <property type="match status" value="1"/>
</dbReference>
<proteinExistence type="predicted"/>
<gene>
    <name evidence="2" type="ORF">MRN14_00825</name>
</gene>
<evidence type="ECO:0000313" key="2">
    <source>
        <dbReference type="EMBL" id="XAG81198.1"/>
    </source>
</evidence>
<organism evidence="2">
    <name type="scientific">bacterium 19NY03SH02</name>
    <dbReference type="NCBI Taxonomy" id="2920631"/>
    <lineage>
        <taxon>Bacteria</taxon>
    </lineage>
</organism>
<protein>
    <submittedName>
        <fullName evidence="2">Tn7-like element transposition protein TnsE</fullName>
    </submittedName>
</protein>
<sequence>MSRILFRKIPKGDRLLAIGNFFKKDEPAPKWCLGAIFDQRGEMRPCWFDIEMSCILGVGREFVGEDNVPYLTRGFKQQLHLPPVDEWRERPLGECPRLARRLARNREVAGQRCFVFEANGLTVWLPKFELARKLFFHAGFLVRAAFEPSGLDMVFSVQKEEDVIHIRTPDKTGAPSQLLKNKGYRDHFSWLLLDPDVRRSFESIWRSLNEEQASANSRYARWRFNFLPPNCLTGATMEAQGPLDWESRELLVWEIKALQGLKFPSNDAIFFHHPSLNLSVRGEGGGWIRQAPGGGDIEVDSEEEPDEAKDRLLFDLPLEGIAFDSYPMTRIAYKGQRANCHGKKVDDAAIPGGDIKALGVADDAIGGTIAPGEFQQLDGQEGQDQYPNRFVLLREIILEIAQEPDIDLLELEVKPLPQVPYCSYHMMDENTSRCYLMARFRLENGGERYLLEIDTSDNRKRLSTRIVIFRSEANARDCIDRIFKEAVKSSLRWPTMPSFLAVAHTKTKPSQDGYEAWKLRLHAAILR</sequence>
<name>A0AAU6V3Q3_UNCXX</name>
<feature type="domain" description="TnsE C-terminal" evidence="1">
    <location>
        <begin position="388"/>
        <end position="495"/>
    </location>
</feature>
<dbReference type="InterPro" id="IPR041419">
    <property type="entry name" value="TnsE_C"/>
</dbReference>
<reference evidence="2" key="1">
    <citation type="submission" date="2022-03" db="EMBL/GenBank/DDBJ databases">
        <title>Sea Food Isolates.</title>
        <authorList>
            <person name="Li c."/>
        </authorList>
    </citation>
    <scope>NUCLEOTIDE SEQUENCE</scope>
    <source>
        <strain evidence="2">19NY03SH02</strain>
    </source>
</reference>
<accession>A0AAU6V3Q3</accession>
<dbReference type="AlphaFoldDB" id="A0AAU6V3Q3"/>
<dbReference type="EMBL" id="CP095354">
    <property type="protein sequence ID" value="XAG81198.1"/>
    <property type="molecule type" value="Genomic_DNA"/>
</dbReference>
<evidence type="ECO:0000259" key="1">
    <source>
        <dbReference type="Pfam" id="PF18623"/>
    </source>
</evidence>